<accession>A0A319EF76</accession>
<dbReference type="Proteomes" id="UP000248423">
    <property type="component" value="Unassembled WGS sequence"/>
</dbReference>
<protein>
    <submittedName>
        <fullName evidence="2">Uncharacterized protein</fullName>
    </submittedName>
</protein>
<evidence type="ECO:0000256" key="1">
    <source>
        <dbReference type="SAM" id="MobiDB-lite"/>
    </source>
</evidence>
<organism evidence="2 3">
    <name type="scientific">Aspergillus sclerotiicarbonarius (strain CBS 121057 / IBT 28362)</name>
    <dbReference type="NCBI Taxonomy" id="1448318"/>
    <lineage>
        <taxon>Eukaryota</taxon>
        <taxon>Fungi</taxon>
        <taxon>Dikarya</taxon>
        <taxon>Ascomycota</taxon>
        <taxon>Pezizomycotina</taxon>
        <taxon>Eurotiomycetes</taxon>
        <taxon>Eurotiomycetidae</taxon>
        <taxon>Eurotiales</taxon>
        <taxon>Aspergillaceae</taxon>
        <taxon>Aspergillus</taxon>
        <taxon>Aspergillus subgen. Circumdati</taxon>
    </lineage>
</organism>
<dbReference type="EMBL" id="KZ826331">
    <property type="protein sequence ID" value="PYI08956.1"/>
    <property type="molecule type" value="Genomic_DNA"/>
</dbReference>
<keyword evidence="3" id="KW-1185">Reference proteome</keyword>
<gene>
    <name evidence="2" type="ORF">BO78DRAFT_468193</name>
</gene>
<dbReference type="OrthoDB" id="5407653at2759"/>
<feature type="region of interest" description="Disordered" evidence="1">
    <location>
        <begin position="86"/>
        <end position="118"/>
    </location>
</feature>
<dbReference type="STRING" id="1448318.A0A319EF76"/>
<proteinExistence type="predicted"/>
<dbReference type="VEuPathDB" id="FungiDB:BO78DRAFT_468193"/>
<feature type="region of interest" description="Disordered" evidence="1">
    <location>
        <begin position="258"/>
        <end position="335"/>
    </location>
</feature>
<feature type="region of interest" description="Disordered" evidence="1">
    <location>
        <begin position="159"/>
        <end position="186"/>
    </location>
</feature>
<dbReference type="AlphaFoldDB" id="A0A319EF76"/>
<reference evidence="2 3" key="1">
    <citation type="submission" date="2018-02" db="EMBL/GenBank/DDBJ databases">
        <title>The genomes of Aspergillus section Nigri reveals drivers in fungal speciation.</title>
        <authorList>
            <consortium name="DOE Joint Genome Institute"/>
            <person name="Vesth T.C."/>
            <person name="Nybo J."/>
            <person name="Theobald S."/>
            <person name="Brandl J."/>
            <person name="Frisvad J.C."/>
            <person name="Nielsen K.F."/>
            <person name="Lyhne E.K."/>
            <person name="Kogle M.E."/>
            <person name="Kuo A."/>
            <person name="Riley R."/>
            <person name="Clum A."/>
            <person name="Nolan M."/>
            <person name="Lipzen A."/>
            <person name="Salamov A."/>
            <person name="Henrissat B."/>
            <person name="Wiebenga A."/>
            <person name="De vries R.P."/>
            <person name="Grigoriev I.V."/>
            <person name="Mortensen U.H."/>
            <person name="Andersen M.R."/>
            <person name="Baker S.E."/>
        </authorList>
    </citation>
    <scope>NUCLEOTIDE SEQUENCE [LARGE SCALE GENOMIC DNA]</scope>
    <source>
        <strain evidence="2 3">CBS 121057</strain>
    </source>
</reference>
<evidence type="ECO:0000313" key="2">
    <source>
        <dbReference type="EMBL" id="PYI08956.1"/>
    </source>
</evidence>
<sequence length="641" mass="72492">MFGWCSTLGKAPFPCFPVHSFPRLCSLLVSINRAKMASSHLPGRGWCDSLTVNWSLHLRMSTASPNSTCVGPHPVTLAYYSLPSVSSEPEKERRPPPAPTPLDFPVYQLPELSDKDPDASLSRLNEVLASIRRPQDINHQKFEALNLRLEENVSAADIVRHNGPKTDPPLPWENMSARSSPVDEDGCPILMDNGNSYPSRDRFEVLQSELLLDNDDAFREVGRLTPREGRERVHVAQTRKFWTGLERMAQYWDSSLDDYYERPETPPPTSEQEDTAEMQTDGEAQLPEGQEQPETSMDIDPAPPAQAPEDGSGAEPEATPEMVTRYKGRRIGSGTEMPEDVREEIVRALTEMAAWPFGCQAAPPISPPRLAVKNLLFPVRHTFQAARSPKDRQLARSGVMEGPIFAAQCRPEISFRGPQEAPGSGMGEVCDLLREVGAMLLTAQERARQGGDEVKPGEGKWWTTVPRWGGALNDSVSDYEKETHGEDKLSAMSGYARKRSKYEHPFFALRRPSVTRKLSNSERWKIIQPGPGLWDRRMRYIQIGKPLDSAFDDIYMLSSINHHVSILHLRVHRRYLEVITNGSSTFPPVTDTPDQPWYALQLRRTRWYDLFDGGDRVEALKGIWRIFHYLLRQQPETRFLN</sequence>
<name>A0A319EF76_ASPSB</name>
<evidence type="ECO:0000313" key="3">
    <source>
        <dbReference type="Proteomes" id="UP000248423"/>
    </source>
</evidence>